<protein>
    <submittedName>
        <fullName evidence="1">DUF1203 domain-containing protein</fullName>
    </submittedName>
</protein>
<accession>A0ABW2IKU8</accession>
<dbReference type="RefSeq" id="WP_382167017.1">
    <property type="nucleotide sequence ID" value="NZ_JBHTBR010000005.1"/>
</dbReference>
<dbReference type="InterPro" id="IPR009593">
    <property type="entry name" value="DUF1203"/>
</dbReference>
<evidence type="ECO:0000313" key="2">
    <source>
        <dbReference type="Proteomes" id="UP001596492"/>
    </source>
</evidence>
<dbReference type="PIRSF" id="PIRSF034110">
    <property type="entry name" value="DUF1203"/>
    <property type="match status" value="1"/>
</dbReference>
<proteinExistence type="predicted"/>
<dbReference type="EMBL" id="JBHTBR010000005">
    <property type="protein sequence ID" value="MFC7291775.1"/>
    <property type="molecule type" value="Genomic_DNA"/>
</dbReference>
<keyword evidence="2" id="KW-1185">Reference proteome</keyword>
<dbReference type="Proteomes" id="UP001596492">
    <property type="component" value="Unassembled WGS sequence"/>
</dbReference>
<sequence>MSFRFHALSPEPFQFLFSLSDEALVSHKAVRYTATACPGAPCRVSLEDARVGESLILVQYAHLPVNSPYASSHAIFVREGVEQAQLRVGEVPKLMRERLLSVRAFSQDHMMMNADVVDGISLEECIVGMFSHSDVEYLHVHYAKPGCFAARVSRA</sequence>
<organism evidence="1 2">
    <name type="scientific">Hirschia litorea</name>
    <dbReference type="NCBI Taxonomy" id="1199156"/>
    <lineage>
        <taxon>Bacteria</taxon>
        <taxon>Pseudomonadati</taxon>
        <taxon>Pseudomonadota</taxon>
        <taxon>Alphaproteobacteria</taxon>
        <taxon>Hyphomonadales</taxon>
        <taxon>Hyphomonadaceae</taxon>
        <taxon>Hirschia</taxon>
    </lineage>
</organism>
<name>A0ABW2IKU8_9PROT</name>
<comment type="caution">
    <text evidence="1">The sequence shown here is derived from an EMBL/GenBank/DDBJ whole genome shotgun (WGS) entry which is preliminary data.</text>
</comment>
<evidence type="ECO:0000313" key="1">
    <source>
        <dbReference type="EMBL" id="MFC7291775.1"/>
    </source>
</evidence>
<dbReference type="Pfam" id="PF06718">
    <property type="entry name" value="DUF1203"/>
    <property type="match status" value="1"/>
</dbReference>
<gene>
    <name evidence="1" type="ORF">ACFQS8_09130</name>
</gene>
<reference evidence="2" key="1">
    <citation type="journal article" date="2019" name="Int. J. Syst. Evol. Microbiol.">
        <title>The Global Catalogue of Microorganisms (GCM) 10K type strain sequencing project: providing services to taxonomists for standard genome sequencing and annotation.</title>
        <authorList>
            <consortium name="The Broad Institute Genomics Platform"/>
            <consortium name="The Broad Institute Genome Sequencing Center for Infectious Disease"/>
            <person name="Wu L."/>
            <person name="Ma J."/>
        </authorList>
    </citation>
    <scope>NUCLEOTIDE SEQUENCE [LARGE SCALE GENOMIC DNA]</scope>
    <source>
        <strain evidence="2">CCUG 51308</strain>
    </source>
</reference>